<dbReference type="EMBL" id="CP074572">
    <property type="protein sequence ID" value="QVK22087.1"/>
    <property type="molecule type" value="Genomic_DNA"/>
</dbReference>
<accession>A0ABX8DE88</accession>
<feature type="transmembrane region" description="Helical" evidence="1">
    <location>
        <begin position="6"/>
        <end position="27"/>
    </location>
</feature>
<organism evidence="2 3">
    <name type="scientific">Shewanella dokdonensis</name>
    <dbReference type="NCBI Taxonomy" id="712036"/>
    <lineage>
        <taxon>Bacteria</taxon>
        <taxon>Pseudomonadati</taxon>
        <taxon>Pseudomonadota</taxon>
        <taxon>Gammaproteobacteria</taxon>
        <taxon>Alteromonadales</taxon>
        <taxon>Shewanellaceae</taxon>
        <taxon>Shewanella</taxon>
    </lineage>
</organism>
<evidence type="ECO:0000313" key="2">
    <source>
        <dbReference type="EMBL" id="QVK22087.1"/>
    </source>
</evidence>
<reference evidence="2 3" key="1">
    <citation type="journal article" date="2012" name="Int. J. Syst. Evol. Microbiol.">
        <title>Shewanella dokdonensis sp. nov., isolated from seawater.</title>
        <authorList>
            <person name="Sung H.R."/>
            <person name="Yoon J.H."/>
            <person name="Ghim S.Y."/>
        </authorList>
    </citation>
    <scope>NUCLEOTIDE SEQUENCE [LARGE SCALE GENOMIC DNA]</scope>
    <source>
        <strain evidence="2 3">DSM 23626</strain>
    </source>
</reference>
<keyword evidence="1" id="KW-0472">Membrane</keyword>
<name>A0ABX8DE88_9GAMM</name>
<evidence type="ECO:0000313" key="3">
    <source>
        <dbReference type="Proteomes" id="UP000676428"/>
    </source>
</evidence>
<gene>
    <name evidence="2" type="ORF">KHX94_11495</name>
</gene>
<keyword evidence="1" id="KW-1133">Transmembrane helix</keyword>
<sequence length="161" mass="18039">MSMKEALPYISICISVASLCIAFYVMFRDRTSFDVSGSYRESFDNMVDGIYIKVVNSGRRPITLYSLVFTCTDGQVHKFRITNSIGQRADSPFENRDLGHPCLSESQFFEFLLDSTNFDFGTCNLESVASIEVESSTGAMKQVKGLAEEVKKNAHHLKSSM</sequence>
<dbReference type="Proteomes" id="UP000676428">
    <property type="component" value="Chromosome"/>
</dbReference>
<proteinExistence type="predicted"/>
<keyword evidence="3" id="KW-1185">Reference proteome</keyword>
<keyword evidence="1" id="KW-0812">Transmembrane</keyword>
<dbReference type="RefSeq" id="WP_213680745.1">
    <property type="nucleotide sequence ID" value="NZ_CP074572.1"/>
</dbReference>
<protein>
    <submittedName>
        <fullName evidence="2">Uncharacterized protein</fullName>
    </submittedName>
</protein>
<evidence type="ECO:0000256" key="1">
    <source>
        <dbReference type="SAM" id="Phobius"/>
    </source>
</evidence>